<evidence type="ECO:0000256" key="1">
    <source>
        <dbReference type="SAM" id="MobiDB-lite"/>
    </source>
</evidence>
<reference evidence="2" key="1">
    <citation type="submission" date="2023-10" db="EMBL/GenBank/DDBJ databases">
        <authorList>
            <person name="Chen Y."/>
            <person name="Shah S."/>
            <person name="Dougan E. K."/>
            <person name="Thang M."/>
            <person name="Chan C."/>
        </authorList>
    </citation>
    <scope>NUCLEOTIDE SEQUENCE [LARGE SCALE GENOMIC DNA]</scope>
</reference>
<gene>
    <name evidence="2" type="ORF">PCOR1329_LOCUS46787</name>
</gene>
<feature type="region of interest" description="Disordered" evidence="1">
    <location>
        <begin position="145"/>
        <end position="200"/>
    </location>
</feature>
<feature type="compositionally biased region" description="Gly residues" evidence="1">
    <location>
        <begin position="156"/>
        <end position="173"/>
    </location>
</feature>
<organism evidence="2 3">
    <name type="scientific">Prorocentrum cordatum</name>
    <dbReference type="NCBI Taxonomy" id="2364126"/>
    <lineage>
        <taxon>Eukaryota</taxon>
        <taxon>Sar</taxon>
        <taxon>Alveolata</taxon>
        <taxon>Dinophyceae</taxon>
        <taxon>Prorocentrales</taxon>
        <taxon>Prorocentraceae</taxon>
        <taxon>Prorocentrum</taxon>
    </lineage>
</organism>
<proteinExistence type="predicted"/>
<keyword evidence="3" id="KW-1185">Reference proteome</keyword>
<sequence length="381" mass="39795">MLDFVIPKAAYRRTCPTEAYAPAASEEPKVEEKADEGNAVIVLTSGKFRTAETKCIINEADAKGAALAPASERKPLRRKPTRKKSRPTCAGGAEAAAPQAACTDEPVGERGCDSGALADGGEAAEAAAAAAAGPAGAVEGELQEPLRAPPRSQSPSGGGAGALGASRLGGGHSSGEAEGPSPRSARPAYDGKVPEAAAAQRSPPIAEALFNCREPAGSVALGEGRQMEAFHVPAQRNATPEIKRLGPRNTRGRKRARKASGEAGRGDDGQTEYFRFAAEEETARVFEDYKQTVLNAVKSAVDDAASLFEDASFESWNARALPQCLGKRSIGKLKCLERLDCLNSAAWLACRSHIKMRSSYRTLLGKSLLACAPVPAAARTR</sequence>
<feature type="compositionally biased region" description="Basic residues" evidence="1">
    <location>
        <begin position="75"/>
        <end position="86"/>
    </location>
</feature>
<name>A0ABN9UAN8_9DINO</name>
<dbReference type="EMBL" id="CAUYUJ010015629">
    <property type="protein sequence ID" value="CAK0856388.1"/>
    <property type="molecule type" value="Genomic_DNA"/>
</dbReference>
<comment type="caution">
    <text evidence="2">The sequence shown here is derived from an EMBL/GenBank/DDBJ whole genome shotgun (WGS) entry which is preliminary data.</text>
</comment>
<feature type="region of interest" description="Disordered" evidence="1">
    <location>
        <begin position="66"/>
        <end position="108"/>
    </location>
</feature>
<dbReference type="Proteomes" id="UP001189429">
    <property type="component" value="Unassembled WGS sequence"/>
</dbReference>
<accession>A0ABN9UAN8</accession>
<feature type="region of interest" description="Disordered" evidence="1">
    <location>
        <begin position="244"/>
        <end position="270"/>
    </location>
</feature>
<evidence type="ECO:0000313" key="3">
    <source>
        <dbReference type="Proteomes" id="UP001189429"/>
    </source>
</evidence>
<evidence type="ECO:0000313" key="2">
    <source>
        <dbReference type="EMBL" id="CAK0856388.1"/>
    </source>
</evidence>
<protein>
    <submittedName>
        <fullName evidence="2">Uncharacterized protein</fullName>
    </submittedName>
</protein>
<feature type="compositionally biased region" description="Low complexity" evidence="1">
    <location>
        <begin position="87"/>
        <end position="103"/>
    </location>
</feature>